<feature type="binding site" evidence="19">
    <location>
        <position position="222"/>
    </location>
    <ligand>
        <name>ATP</name>
        <dbReference type="ChEBI" id="CHEBI:30616"/>
        <label>1</label>
    </ligand>
</feature>
<feature type="domain" description="ATP-grasp" evidence="20">
    <location>
        <begin position="743"/>
        <end position="955"/>
    </location>
</feature>
<comment type="caution">
    <text evidence="19">Lacks conserved residue(s) required for the propagation of feature annotation.</text>
</comment>
<comment type="catalytic activity">
    <reaction evidence="15 19">
        <text>hydrogencarbonate + NH4(+) + 2 ATP = carbamoyl phosphate + 2 ADP + phosphate + 2 H(+)</text>
        <dbReference type="Rhea" id="RHEA:18029"/>
        <dbReference type="ChEBI" id="CHEBI:15378"/>
        <dbReference type="ChEBI" id="CHEBI:17544"/>
        <dbReference type="ChEBI" id="CHEBI:28938"/>
        <dbReference type="ChEBI" id="CHEBI:30616"/>
        <dbReference type="ChEBI" id="CHEBI:43474"/>
        <dbReference type="ChEBI" id="CHEBI:58228"/>
        <dbReference type="ChEBI" id="CHEBI:456216"/>
        <dbReference type="EC" id="6.3.4.16"/>
    </reaction>
</comment>
<dbReference type="GO" id="GO:0006541">
    <property type="term" value="P:glutamine metabolic process"/>
    <property type="evidence" value="ECO:0007669"/>
    <property type="project" value="TreeGrafter"/>
</dbReference>
<dbReference type="HAMAP" id="MF_01210_B">
    <property type="entry name" value="CPSase_L_chain_B"/>
    <property type="match status" value="1"/>
</dbReference>
<feature type="binding site" evidence="19">
    <location>
        <position position="926"/>
    </location>
    <ligand>
        <name>ATP</name>
        <dbReference type="ChEBI" id="CHEBI:30616"/>
        <label>2</label>
    </ligand>
</feature>
<feature type="binding site" evidence="19">
    <location>
        <position position="352"/>
    </location>
    <ligand>
        <name>Mn(2+)</name>
        <dbReference type="ChEBI" id="CHEBI:29035"/>
        <label>2</label>
    </ligand>
</feature>
<feature type="binding site" evidence="19">
    <location>
        <position position="926"/>
    </location>
    <ligand>
        <name>Mg(2+)</name>
        <dbReference type="ChEBI" id="CHEBI:18420"/>
        <label>3</label>
    </ligand>
</feature>
<keyword evidence="10 19" id="KW-0547">Nucleotide-binding</keyword>
<sequence>MPKREDIKSILIIGAGPIVIGQACEFDYSGTQACKALKEEGYRVILVNSNPATIMTDPDLADATYVEPITPEVVAKIIAKERPDALLPTMGGQTALNTALSLKRMGVLDRYNVEMIGAKPAAIDMAEDRALFREAMARIGLETPKSLLANATDIKDADRKIHEIERAKLRETLSGAALDTALDDLENTWNLGETDRKQRYMSHAMAIGAQALDVIGLPAIIRPSFTMGGTGGGIAYNRSEFFEIVNSGLDASPTTEVLIEESVLGWKEYEMEVVRDTADNCIIICSIENIDPMGVHTGDSITVAPALTLTDKEYQIMRNASIAVLREIGVETGGSNVQFAVNPENGRLVVIEMNPRVSRSSALASKATGFPIARVAAKLAVGYTLDELDNDITGGATPASFEPSIDYVVTKIPRFAFEKFPGAGTTLTTAMKSVGEVMAIGRTFAESLQKALRGLETGLTGLDEIEIPGLEATGDNRNAIRAAIGTPTPDRLRMVAQALRMGMSEADVHDGCKIDPWFIAQLKAIVDMEARVREHGLPTDPENLRMLKGMGFSDARLATLSGKRPKEVAELRNSLNVRPVFKRIDTCAAEFASPTAYMYSTYETPFDGIARSEAQISDRKKVVILGGGPNRIGQGIEFDYCCCHAAFALRDAGYEAIMINCNPETVSTDYDTSDRLYFEPLTAEDVIEVLRAEQENGTLHGVIVQFGGQTPLKLAEALEKNGIPILGTAPDMIDLAEDRDRFQKLLMKLDLNQPNNGIAYSVEQARLVASEIGFPLVVRPSYVLGGRAMQIIHSESMLQNYLLDTVPGLVPEDIKQRYPNDKTGQINTLLGKNPLLFDTYLTNAIEVDVDAISDGTDVFVSGIMEHIEEAGIHSGDSACSLPVNTLSDEIVDELERQTKAMAKALNVVGLMNVQFAIKEGTIYVLEVNPRASRTVPFVAKTIGAPIAKIAARIMAGEKLDAAIAAYGKRPDPRNLPHIAVKEAVFPFARFPGVDILLGPEMRSTGEVIGLDKTFAMAFAKAQLGAGVDLPRDGTVFVSVRDDDKDRVLPAIRMLVDSGFKVMATGGTARFLAEKGITAIKINKVLEGRPHIEDAIRNRQVQLVINTTDSSKAISDSKSLRRATLMQKVPYYTTMSGAEAAARAIKALKAGSLDVHPLQSYF</sequence>
<keyword evidence="8" id="KW-0479">Metal-binding</keyword>
<keyword evidence="13 19" id="KW-0665">Pyrimidine biosynthesis</keyword>
<feature type="binding site" evidence="19">
    <location>
        <position position="338"/>
    </location>
    <ligand>
        <name>ATP</name>
        <dbReference type="ChEBI" id="CHEBI:30616"/>
        <label>1</label>
    </ligand>
</feature>
<evidence type="ECO:0000256" key="9">
    <source>
        <dbReference type="ARBA" id="ARBA00022737"/>
    </source>
</evidence>
<comment type="caution">
    <text evidence="22">The sequence shown here is derived from an EMBL/GenBank/DDBJ whole genome shotgun (WGS) entry which is preliminary data.</text>
</comment>
<feature type="domain" description="ATP-grasp" evidence="20">
    <location>
        <begin position="185"/>
        <end position="381"/>
    </location>
</feature>
<keyword evidence="14" id="KW-0464">Manganese</keyword>
<feature type="binding site" evidence="19">
    <location>
        <position position="352"/>
    </location>
    <ligand>
        <name>ATP</name>
        <dbReference type="ChEBI" id="CHEBI:30616"/>
        <label>1</label>
    </ligand>
</feature>
<dbReference type="InterPro" id="IPR005483">
    <property type="entry name" value="CPSase_dom"/>
</dbReference>
<feature type="binding site" evidence="19">
    <location>
        <position position="352"/>
    </location>
    <ligand>
        <name>Mg(2+)</name>
        <dbReference type="ChEBI" id="CHEBI:18420"/>
        <label>1</label>
    </ligand>
</feature>
<dbReference type="SMART" id="SM01096">
    <property type="entry name" value="CPSase_L_D3"/>
    <property type="match status" value="1"/>
</dbReference>
<feature type="binding site" evidence="19">
    <location>
        <position position="296"/>
    </location>
    <ligand>
        <name>ATP</name>
        <dbReference type="ChEBI" id="CHEBI:30616"/>
        <label>1</label>
    </ligand>
</feature>
<evidence type="ECO:0000256" key="11">
    <source>
        <dbReference type="ARBA" id="ARBA00022840"/>
    </source>
</evidence>
<dbReference type="Pfam" id="PF02787">
    <property type="entry name" value="CPSase_L_D3"/>
    <property type="match status" value="1"/>
</dbReference>
<evidence type="ECO:0000256" key="15">
    <source>
        <dbReference type="ARBA" id="ARBA00047359"/>
    </source>
</evidence>
<dbReference type="Proteomes" id="UP000182661">
    <property type="component" value="Unassembled WGS sequence"/>
</dbReference>
<dbReference type="InterPro" id="IPR006275">
    <property type="entry name" value="CPSase_lsu"/>
</dbReference>
<dbReference type="SMART" id="SM00851">
    <property type="entry name" value="MGS"/>
    <property type="match status" value="1"/>
</dbReference>
<dbReference type="Gene3D" id="3.30.470.20">
    <property type="entry name" value="ATP-grasp fold, B domain"/>
    <property type="match status" value="2"/>
</dbReference>
<feature type="binding site" evidence="19">
    <location>
        <position position="263"/>
    </location>
    <ligand>
        <name>ATP</name>
        <dbReference type="ChEBI" id="CHEBI:30616"/>
        <label>1</label>
    </ligand>
</feature>
<proteinExistence type="inferred from homology"/>
<dbReference type="GO" id="GO:0044205">
    <property type="term" value="P:'de novo' UMP biosynthetic process"/>
    <property type="evidence" value="ECO:0007669"/>
    <property type="project" value="UniProtKB-UniRule"/>
</dbReference>
<dbReference type="InterPro" id="IPR011607">
    <property type="entry name" value="MGS-like_dom"/>
</dbReference>
<dbReference type="UniPathway" id="UPA00070">
    <property type="reaction ID" value="UER00115"/>
</dbReference>
<keyword evidence="9 19" id="KW-0677">Repeat</keyword>
<dbReference type="GO" id="GO:0004087">
    <property type="term" value="F:carbamoyl-phosphate synthase (ammonia) activity"/>
    <property type="evidence" value="ECO:0007669"/>
    <property type="project" value="UniProtKB-EC"/>
</dbReference>
<dbReference type="InterPro" id="IPR005479">
    <property type="entry name" value="CPAse_ATP-bd"/>
</dbReference>
<feature type="binding site" evidence="19">
    <location>
        <position position="228"/>
    </location>
    <ligand>
        <name>ATP</name>
        <dbReference type="ChEBI" id="CHEBI:30616"/>
        <label>1</label>
    </ligand>
</feature>
<evidence type="ECO:0000256" key="8">
    <source>
        <dbReference type="ARBA" id="ARBA00022723"/>
    </source>
</evidence>
<dbReference type="SUPFAM" id="SSF52335">
    <property type="entry name" value="Methylglyoxal synthase-like"/>
    <property type="match status" value="1"/>
</dbReference>
<protein>
    <recommendedName>
        <fullName evidence="19">Carbamoyl phosphate synthase large chain</fullName>
        <ecNumber evidence="19">6.3.4.16</ecNumber>
        <ecNumber evidence="19">6.3.5.5</ecNumber>
    </recommendedName>
    <alternativeName>
        <fullName evidence="19">Carbamoyl phosphate synthetase ammonia chain</fullName>
    </alternativeName>
</protein>
<feature type="binding site" evidence="19">
    <location>
        <position position="871"/>
    </location>
    <ligand>
        <name>ATP</name>
        <dbReference type="ChEBI" id="CHEBI:30616"/>
        <label>2</label>
    </ligand>
</feature>
<evidence type="ECO:0000256" key="4">
    <source>
        <dbReference type="ARBA" id="ARBA00009799"/>
    </source>
</evidence>
<feature type="binding site" evidence="19">
    <location>
        <position position="338"/>
    </location>
    <ligand>
        <name>Mg(2+)</name>
        <dbReference type="ChEBI" id="CHEBI:18420"/>
        <label>1</label>
    </ligand>
</feature>
<dbReference type="InterPro" id="IPR058047">
    <property type="entry name" value="CPSase_preATP-grasp"/>
</dbReference>
<comment type="catalytic activity">
    <reaction evidence="16 19">
        <text>hydrogencarbonate + L-glutamine + 2 ATP + H2O = carbamoyl phosphate + L-glutamate + 2 ADP + phosphate + 2 H(+)</text>
        <dbReference type="Rhea" id="RHEA:18633"/>
        <dbReference type="ChEBI" id="CHEBI:15377"/>
        <dbReference type="ChEBI" id="CHEBI:15378"/>
        <dbReference type="ChEBI" id="CHEBI:17544"/>
        <dbReference type="ChEBI" id="CHEBI:29985"/>
        <dbReference type="ChEBI" id="CHEBI:30616"/>
        <dbReference type="ChEBI" id="CHEBI:43474"/>
        <dbReference type="ChEBI" id="CHEBI:58228"/>
        <dbReference type="ChEBI" id="CHEBI:58359"/>
        <dbReference type="ChEBI" id="CHEBI:456216"/>
        <dbReference type="EC" id="6.3.5.5"/>
    </reaction>
</comment>
<dbReference type="GO" id="GO:0005737">
    <property type="term" value="C:cytoplasm"/>
    <property type="evidence" value="ECO:0007669"/>
    <property type="project" value="TreeGrafter"/>
</dbReference>
<feature type="binding site" evidence="19">
    <location>
        <position position="354"/>
    </location>
    <ligand>
        <name>Mg(2+)</name>
        <dbReference type="ChEBI" id="CHEBI:18420"/>
        <label>2</label>
    </ligand>
</feature>
<dbReference type="FunFam" id="3.40.50.20:FF:000001">
    <property type="entry name" value="Carbamoyl-phosphate synthase large chain"/>
    <property type="match status" value="1"/>
</dbReference>
<feature type="binding site" evidence="19">
    <location>
        <position position="914"/>
    </location>
    <ligand>
        <name>Mn(2+)</name>
        <dbReference type="ChEBI" id="CHEBI:29035"/>
        <label>3</label>
    </ligand>
</feature>
<feature type="region of interest" description="Allosteric domain" evidence="19">
    <location>
        <begin position="1027"/>
        <end position="1161"/>
    </location>
</feature>
<dbReference type="EMBL" id="LSRP01000085">
    <property type="protein sequence ID" value="OJF96777.1"/>
    <property type="molecule type" value="Genomic_DNA"/>
</dbReference>
<dbReference type="FunFam" id="3.40.50.20:FF:000003">
    <property type="entry name" value="Carbamoyl-phosphate synthase large chain"/>
    <property type="match status" value="1"/>
</dbReference>
<feature type="binding site" evidence="19">
    <location>
        <position position="295"/>
    </location>
    <ligand>
        <name>ATP</name>
        <dbReference type="ChEBI" id="CHEBI:30616"/>
        <label>1</label>
    </ligand>
</feature>
<evidence type="ECO:0000256" key="1">
    <source>
        <dbReference type="ARBA" id="ARBA00001936"/>
    </source>
</evidence>
<organism evidence="22 23">
    <name type="scientific">Pararhizobium antarcticum</name>
    <dbReference type="NCBI Taxonomy" id="1798805"/>
    <lineage>
        <taxon>Bacteria</taxon>
        <taxon>Pseudomonadati</taxon>
        <taxon>Pseudomonadota</taxon>
        <taxon>Alphaproteobacteria</taxon>
        <taxon>Hyphomicrobiales</taxon>
        <taxon>Rhizobiaceae</taxon>
        <taxon>Rhizobium/Agrobacterium group</taxon>
        <taxon>Pararhizobium</taxon>
    </lineage>
</organism>
<comment type="domain">
    <text evidence="19">The large subunit is composed of 2 ATP-grasp domains that are involved in binding the 2 ATP molecules needed for carbamoyl phosphate synthesis. The N-terminal ATP-grasp domain (referred to as the carboxyphosphate synthetic component) catalyzes the ATP-dependent phosphorylation of hydrogencarbonate to carboxyphosphate and the subsequent nucleophilic attack by ammonia to form a carbamate intermediate. The C-terminal ATP-grasp domain (referred to as the carbamoyl phosphate synthetic component) then catalyzes the phosphorylation of carbamate with the second ATP to form the end product carbamoyl phosphate. The reactive and unstable enzyme intermediates are sequentially channeled from one active site to the next through the interior of the protein over a distance of at least 96 A.</text>
</comment>
<dbReference type="EC" id="6.3.5.5" evidence="19"/>
<dbReference type="Pfam" id="PF02786">
    <property type="entry name" value="CPSase_L_D2"/>
    <property type="match status" value="3"/>
</dbReference>
<dbReference type="PANTHER" id="PTHR11405:SF53">
    <property type="entry name" value="CARBAMOYL-PHOSPHATE SYNTHASE [AMMONIA], MITOCHONDRIAL"/>
    <property type="match status" value="1"/>
</dbReference>
<dbReference type="Gene3D" id="3.40.50.20">
    <property type="match status" value="2"/>
</dbReference>
<evidence type="ECO:0000256" key="18">
    <source>
        <dbReference type="ARBA" id="ARBA00062056"/>
    </source>
</evidence>
<evidence type="ECO:0000256" key="10">
    <source>
        <dbReference type="ARBA" id="ARBA00022741"/>
    </source>
</evidence>
<feature type="binding site" evidence="19">
    <location>
        <position position="872"/>
    </location>
    <ligand>
        <name>ATP</name>
        <dbReference type="ChEBI" id="CHEBI:30616"/>
        <label>2</label>
    </ligand>
</feature>
<feature type="binding site" evidence="19">
    <location>
        <position position="874"/>
    </location>
    <ligand>
        <name>ATP</name>
        <dbReference type="ChEBI" id="CHEBI:30616"/>
        <label>2</label>
    </ligand>
</feature>
<dbReference type="InterPro" id="IPR005480">
    <property type="entry name" value="CPSase_lsu_oligo"/>
</dbReference>
<dbReference type="GO" id="GO:0005524">
    <property type="term" value="F:ATP binding"/>
    <property type="evidence" value="ECO:0007669"/>
    <property type="project" value="UniProtKB-UniRule"/>
</dbReference>
<dbReference type="FunFam" id="3.30.470.20:FF:000013">
    <property type="entry name" value="Carbamoyl-phosphate synthase large chain"/>
    <property type="match status" value="1"/>
</dbReference>
<keyword evidence="7 19" id="KW-0028">Amino-acid biosynthesis</keyword>
<evidence type="ECO:0000259" key="21">
    <source>
        <dbReference type="PROSITE" id="PS51855"/>
    </source>
</evidence>
<feature type="binding site" evidence="19">
    <location>
        <position position="352"/>
    </location>
    <ligand>
        <name>Mn(2+)</name>
        <dbReference type="ChEBI" id="CHEBI:29035"/>
        <label>1</label>
    </ligand>
</feature>
<dbReference type="InterPro" id="IPR011761">
    <property type="entry name" value="ATP-grasp"/>
</dbReference>
<dbReference type="PROSITE" id="PS00866">
    <property type="entry name" value="CPSASE_1"/>
    <property type="match status" value="1"/>
</dbReference>
<dbReference type="EC" id="6.3.4.16" evidence="19"/>
<comment type="similarity">
    <text evidence="4 19">Belongs to the CarB family.</text>
</comment>
<dbReference type="GO" id="GO:0006526">
    <property type="term" value="P:L-arginine biosynthetic process"/>
    <property type="evidence" value="ECO:0007669"/>
    <property type="project" value="UniProtKB-UniRule"/>
</dbReference>
<evidence type="ECO:0000256" key="2">
    <source>
        <dbReference type="ARBA" id="ARBA00004812"/>
    </source>
</evidence>
<keyword evidence="5 19" id="KW-0055">Arginine biosynthesis</keyword>
<dbReference type="PRINTS" id="PR00098">
    <property type="entry name" value="CPSASE"/>
</dbReference>
<feature type="binding site" evidence="19">
    <location>
        <position position="129"/>
    </location>
    <ligand>
        <name>ATP</name>
        <dbReference type="ChEBI" id="CHEBI:30616"/>
        <label>1</label>
    </ligand>
</feature>
<keyword evidence="23" id="KW-1185">Reference proteome</keyword>
<feature type="binding site" evidence="19">
    <location>
        <position position="926"/>
    </location>
    <ligand>
        <name>Mn(2+)</name>
        <dbReference type="ChEBI" id="CHEBI:29035"/>
        <label>4</label>
    </ligand>
</feature>
<feature type="binding site" evidence="19">
    <location>
        <position position="839"/>
    </location>
    <ligand>
        <name>ATP</name>
        <dbReference type="ChEBI" id="CHEBI:30616"/>
        <label>2</label>
    </ligand>
</feature>
<dbReference type="Gene3D" id="1.10.1030.10">
    <property type="entry name" value="Carbamoyl-phosphate synthetase, large subunit oligomerisation domain"/>
    <property type="match status" value="1"/>
</dbReference>
<dbReference type="NCBIfam" id="NF009455">
    <property type="entry name" value="PRK12815.1"/>
    <property type="match status" value="1"/>
</dbReference>
<feature type="binding site" evidence="19">
    <location>
        <position position="352"/>
    </location>
    <ligand>
        <name>Mg(2+)</name>
        <dbReference type="ChEBI" id="CHEBI:18420"/>
        <label>2</label>
    </ligand>
</feature>
<feature type="binding site" evidence="19">
    <location>
        <position position="873"/>
    </location>
    <ligand>
        <name>ATP</name>
        <dbReference type="ChEBI" id="CHEBI:30616"/>
        <label>2</label>
    </ligand>
</feature>
<accession>A0A657LRW3</accession>
<dbReference type="CDD" id="cd01424">
    <property type="entry name" value="MGS_CPS_II"/>
    <property type="match status" value="1"/>
</dbReference>
<dbReference type="PROSITE" id="PS51855">
    <property type="entry name" value="MGS"/>
    <property type="match status" value="1"/>
</dbReference>
<keyword evidence="11 19" id="KW-0067">ATP-binding</keyword>
<feature type="binding site" evidence="19">
    <location>
        <position position="841"/>
    </location>
    <ligand>
        <name>ATP</name>
        <dbReference type="ChEBI" id="CHEBI:30616"/>
        <label>2</label>
    </ligand>
</feature>
<dbReference type="PANTHER" id="PTHR11405">
    <property type="entry name" value="CARBAMOYLTRANSFERASE FAMILY MEMBER"/>
    <property type="match status" value="1"/>
</dbReference>
<evidence type="ECO:0000256" key="14">
    <source>
        <dbReference type="ARBA" id="ARBA00023211"/>
    </source>
</evidence>
<keyword evidence="12" id="KW-0460">Magnesium</keyword>
<dbReference type="InterPro" id="IPR033937">
    <property type="entry name" value="MGS_CPS_CarB"/>
</dbReference>
<evidence type="ECO:0000256" key="19">
    <source>
        <dbReference type="HAMAP-Rule" id="MF_01210"/>
    </source>
</evidence>
<feature type="region of interest" description="Carboxyphosphate synthetic domain" evidence="19">
    <location>
        <begin position="1"/>
        <end position="456"/>
    </location>
</feature>
<dbReference type="SUPFAM" id="SSF48108">
    <property type="entry name" value="Carbamoyl phosphate synthetase, large subunit connection domain"/>
    <property type="match status" value="1"/>
</dbReference>
<dbReference type="UniPathway" id="UPA00068">
    <property type="reaction ID" value="UER00171"/>
</dbReference>
<feature type="binding site" evidence="19">
    <location>
        <position position="294"/>
    </location>
    <ligand>
        <name>ATP</name>
        <dbReference type="ChEBI" id="CHEBI:30616"/>
        <label>1</label>
    </ligand>
</feature>
<dbReference type="NCBIfam" id="TIGR01369">
    <property type="entry name" value="CPSaseII_lrg"/>
    <property type="match status" value="1"/>
</dbReference>
<evidence type="ECO:0000256" key="12">
    <source>
        <dbReference type="ARBA" id="ARBA00022842"/>
    </source>
</evidence>
<reference evidence="22 23" key="1">
    <citation type="submission" date="2016-02" db="EMBL/GenBank/DDBJ databases">
        <title>Genome sequencing of a beta-galactosidase producing bacteria Rhizobium sp. 59.</title>
        <authorList>
            <person name="Wang D."/>
            <person name="Kot W."/>
            <person name="Qin Y."/>
            <person name="Hansen L."/>
            <person name="Naqvi K."/>
            <person name="Rensing C."/>
        </authorList>
    </citation>
    <scope>NUCLEOTIDE SEQUENCE [LARGE SCALE GENOMIC DNA]</scope>
    <source>
        <strain evidence="22 23">59</strain>
    </source>
</reference>
<dbReference type="SUPFAM" id="SSF56059">
    <property type="entry name" value="Glutathione synthetase ATP-binding domain-like"/>
    <property type="match status" value="2"/>
</dbReference>
<evidence type="ECO:0000313" key="22">
    <source>
        <dbReference type="EMBL" id="OJF96777.1"/>
    </source>
</evidence>
<feature type="binding site" evidence="19">
    <location>
        <position position="928"/>
    </location>
    <ligand>
        <name>Mn(2+)</name>
        <dbReference type="ChEBI" id="CHEBI:29035"/>
        <label>4</label>
    </ligand>
</feature>
<feature type="binding site" evidence="19">
    <location>
        <position position="914"/>
    </location>
    <ligand>
        <name>ATP</name>
        <dbReference type="ChEBI" id="CHEBI:30616"/>
        <label>2</label>
    </ligand>
</feature>
<dbReference type="Gene3D" id="3.40.50.1380">
    <property type="entry name" value="Methylglyoxal synthase-like domain"/>
    <property type="match status" value="1"/>
</dbReference>
<comment type="pathway">
    <text evidence="3 19">Amino-acid biosynthesis; L-arginine biosynthesis; carbamoyl phosphate from bicarbonate: step 1/1.</text>
</comment>
<evidence type="ECO:0000256" key="17">
    <source>
        <dbReference type="ARBA" id="ARBA00057223"/>
    </source>
</evidence>
<evidence type="ECO:0000256" key="5">
    <source>
        <dbReference type="ARBA" id="ARBA00022571"/>
    </source>
</evidence>
<evidence type="ECO:0000256" key="3">
    <source>
        <dbReference type="ARBA" id="ARBA00005077"/>
    </source>
</evidence>
<dbReference type="SUPFAM" id="SSF52440">
    <property type="entry name" value="PreATP-grasp domain"/>
    <property type="match status" value="2"/>
</dbReference>
<feature type="binding site" evidence="19">
    <location>
        <position position="354"/>
    </location>
    <ligand>
        <name>Mn(2+)</name>
        <dbReference type="ChEBI" id="CHEBI:29035"/>
        <label>2</label>
    </ligand>
</feature>
<evidence type="ECO:0000256" key="16">
    <source>
        <dbReference type="ARBA" id="ARBA00048816"/>
    </source>
</evidence>
<comment type="cofactor">
    <cofactor evidence="1">
        <name>Mn(2+)</name>
        <dbReference type="ChEBI" id="CHEBI:29035"/>
    </cofactor>
</comment>
<evidence type="ECO:0000256" key="13">
    <source>
        <dbReference type="ARBA" id="ARBA00022975"/>
    </source>
</evidence>
<feature type="binding site" evidence="19">
    <location>
        <position position="926"/>
    </location>
    <ligand>
        <name>Mn(2+)</name>
        <dbReference type="ChEBI" id="CHEBI:29035"/>
        <label>3</label>
    </ligand>
</feature>
<comment type="function">
    <text evidence="17 19">Large subunit of the glutamine-dependent carbamoyl phosphate synthetase (CPSase). CPSase catalyzes the formation of carbamoyl phosphate from the ammonia moiety of glutamine, carbonate, and phosphate donated by ATP, constituting the first step of 2 biosynthetic pathways, one leading to arginine and/or urea and the other to pyrimidine nucleotides. The large subunit (synthetase) binds the substrates ammonia (free or transferred from glutamine from the small subunit), hydrogencarbonate and ATP and carries out an ATP-coupled ligase reaction, activating hydrogencarbonate by forming carboxy phosphate which reacts with ammonia to form carbamoyl phosphate.</text>
</comment>
<name>A0A657LRW3_9HYPH</name>
<comment type="subunit">
    <text evidence="18 19">Composed of two chains; the small (or glutamine) chain promotes the hydrolysis of glutamine to ammonia, which is used by the large (or ammonia) chain to synthesize carbamoyl phosphate. Tetramer of heterodimers (alpha,beta)4.</text>
</comment>
<comment type="pathway">
    <text evidence="2 19">Pyrimidine metabolism; UMP biosynthesis via de novo pathway; (S)-dihydroorotate from bicarbonate: step 1/3.</text>
</comment>
<dbReference type="PROSITE" id="PS50975">
    <property type="entry name" value="ATP_GRASP"/>
    <property type="match status" value="2"/>
</dbReference>
<feature type="binding site" evidence="19">
    <location>
        <position position="338"/>
    </location>
    <ligand>
        <name>Mn(2+)</name>
        <dbReference type="ChEBI" id="CHEBI:29035"/>
        <label>1</label>
    </ligand>
</feature>
<dbReference type="FunFam" id="1.10.1030.10:FF:000002">
    <property type="entry name" value="Carbamoyl-phosphate synthase large chain"/>
    <property type="match status" value="1"/>
</dbReference>
<feature type="binding site" evidence="19">
    <location>
        <position position="846"/>
    </location>
    <ligand>
        <name>ATP</name>
        <dbReference type="ChEBI" id="CHEBI:30616"/>
        <label>2</label>
    </ligand>
</feature>
<dbReference type="GO" id="GO:0046872">
    <property type="term" value="F:metal ion binding"/>
    <property type="evidence" value="ECO:0007669"/>
    <property type="project" value="UniProtKB-KW"/>
</dbReference>
<evidence type="ECO:0000259" key="20">
    <source>
        <dbReference type="PROSITE" id="PS50975"/>
    </source>
</evidence>
<feature type="binding site" evidence="19">
    <location>
        <position position="261"/>
    </location>
    <ligand>
        <name>ATP</name>
        <dbReference type="ChEBI" id="CHEBI:30616"/>
        <label>1</label>
    </ligand>
</feature>
<dbReference type="AlphaFoldDB" id="A0A657LRW3"/>
<feature type="binding site" evidence="19">
    <location>
        <position position="268"/>
    </location>
    <ligand>
        <name>ATP</name>
        <dbReference type="ChEBI" id="CHEBI:30616"/>
        <label>1</label>
    </ligand>
</feature>
<dbReference type="InterPro" id="IPR016185">
    <property type="entry name" value="PreATP-grasp_dom_sf"/>
</dbReference>
<dbReference type="Pfam" id="PF02142">
    <property type="entry name" value="MGS"/>
    <property type="match status" value="1"/>
</dbReference>
<dbReference type="PROSITE" id="PS51257">
    <property type="entry name" value="PROKAR_LIPOPROTEIN"/>
    <property type="match status" value="1"/>
</dbReference>
<dbReference type="InterPro" id="IPR036914">
    <property type="entry name" value="MGS-like_dom_sf"/>
</dbReference>
<keyword evidence="6 19" id="KW-0436">Ligase</keyword>
<feature type="binding site" evidence="19">
    <location>
        <position position="779"/>
    </location>
    <ligand>
        <name>ATP</name>
        <dbReference type="ChEBI" id="CHEBI:30616"/>
        <label>2</label>
    </ligand>
</feature>
<dbReference type="NCBIfam" id="NF003671">
    <property type="entry name" value="PRK05294.1"/>
    <property type="match status" value="1"/>
</dbReference>
<dbReference type="GO" id="GO:0004088">
    <property type="term" value="F:carbamoyl-phosphate synthase (glutamine-hydrolyzing) activity"/>
    <property type="evidence" value="ECO:0007669"/>
    <property type="project" value="UniProtKB-UniRule"/>
</dbReference>
<dbReference type="RefSeq" id="WP_071833116.1">
    <property type="nucleotide sequence ID" value="NZ_LSRP01000085.1"/>
</dbReference>
<feature type="binding site" evidence="19">
    <location>
        <position position="229"/>
    </location>
    <ligand>
        <name>ATP</name>
        <dbReference type="ChEBI" id="CHEBI:30616"/>
        <label>1</label>
    </ligand>
</feature>
<evidence type="ECO:0000256" key="7">
    <source>
        <dbReference type="ARBA" id="ARBA00022605"/>
    </source>
</evidence>
<gene>
    <name evidence="19" type="primary">carB</name>
    <name evidence="22" type="ORF">AX760_02585</name>
</gene>
<feature type="binding site" evidence="19">
    <location>
        <position position="914"/>
    </location>
    <ligand>
        <name>Mg(2+)</name>
        <dbReference type="ChEBI" id="CHEBI:18420"/>
        <label>3</label>
    </ligand>
</feature>
<dbReference type="Pfam" id="PF25596">
    <property type="entry name" value="CPSase_L_D1"/>
    <property type="match status" value="2"/>
</dbReference>
<evidence type="ECO:0000256" key="6">
    <source>
        <dbReference type="ARBA" id="ARBA00022598"/>
    </source>
</evidence>
<evidence type="ECO:0000313" key="23">
    <source>
        <dbReference type="Proteomes" id="UP000182661"/>
    </source>
</evidence>
<dbReference type="OrthoDB" id="9804197at2"/>
<feature type="binding site" evidence="19">
    <location>
        <position position="928"/>
    </location>
    <ligand>
        <name>Mg(2+)</name>
        <dbReference type="ChEBI" id="CHEBI:18420"/>
        <label>4</label>
    </ligand>
</feature>
<feature type="binding site" evidence="19">
    <location>
        <position position="926"/>
    </location>
    <ligand>
        <name>Mg(2+)</name>
        <dbReference type="ChEBI" id="CHEBI:18420"/>
        <label>4</label>
    </ligand>
</feature>
<feature type="domain" description="MGS-like" evidence="21">
    <location>
        <begin position="1027"/>
        <end position="1161"/>
    </location>
</feature>
<dbReference type="InterPro" id="IPR036897">
    <property type="entry name" value="CarbamoylP_synth_lsu_oligo_sf"/>
</dbReference>
<dbReference type="FunFam" id="3.30.470.20:FF:000007">
    <property type="entry name" value="Carbamoyl-phosphate synthase large chain"/>
    <property type="match status" value="1"/>
</dbReference>
<dbReference type="PROSITE" id="PS00867">
    <property type="entry name" value="CPSASE_2"/>
    <property type="match status" value="2"/>
</dbReference>
<comment type="cofactor">
    <cofactor evidence="19">
        <name>Mg(2+)</name>
        <dbReference type="ChEBI" id="CHEBI:18420"/>
    </cofactor>
    <cofactor evidence="19">
        <name>Mn(2+)</name>
        <dbReference type="ChEBI" id="CHEBI:29035"/>
    </cofactor>
    <text evidence="19">Binds 4 Mg(2+) or Mn(2+) ions per subunit.</text>
</comment>